<dbReference type="UniPathway" id="UPA00394">
    <property type="reaction ID" value="UER00650"/>
</dbReference>
<feature type="active site" description="Charge relay system" evidence="8">
    <location>
        <position position="13"/>
    </location>
</feature>
<evidence type="ECO:0000256" key="6">
    <source>
        <dbReference type="ARBA" id="ARBA00023140"/>
    </source>
</evidence>
<comment type="function">
    <text evidence="7 10">Catalyzes the oxidation of uric acid to 5-hydroxyisourate, which is further processed to form (S)-allantoin.</text>
</comment>
<feature type="binding site" evidence="9">
    <location>
        <position position="62"/>
    </location>
    <ligand>
        <name>urate</name>
        <dbReference type="ChEBI" id="CHEBI:17775"/>
    </ligand>
</feature>
<evidence type="ECO:0000256" key="8">
    <source>
        <dbReference type="PIRSR" id="PIRSR000241-1"/>
    </source>
</evidence>
<dbReference type="Proteomes" id="UP000190831">
    <property type="component" value="Chromosome H"/>
</dbReference>
<evidence type="ECO:0000256" key="2">
    <source>
        <dbReference type="ARBA" id="ARBA00004831"/>
    </source>
</evidence>
<comment type="pathway">
    <text evidence="2 7">Purine metabolism; urate degradation; (S)-allantoin from urate: step 1/3.</text>
</comment>
<feature type="binding site" evidence="9">
    <location>
        <position position="62"/>
    </location>
    <ligand>
        <name>5-hydroxyisourate</name>
        <dbReference type="ChEBI" id="CHEBI:18072"/>
    </ligand>
</feature>
<feature type="active site" description="Charge relay system" evidence="8">
    <location>
        <position position="61"/>
    </location>
</feature>
<feature type="active site" description="Charge relay system" evidence="8">
    <location>
        <position position="267"/>
    </location>
</feature>
<feature type="binding site" evidence="9">
    <location>
        <position position="61"/>
    </location>
    <ligand>
        <name>5-hydroxyisourate</name>
        <dbReference type="ChEBI" id="CHEBI:18072"/>
    </ligand>
</feature>
<feature type="binding site" evidence="9">
    <location>
        <position position="238"/>
    </location>
    <ligand>
        <name>urate</name>
        <dbReference type="ChEBI" id="CHEBI:17775"/>
    </ligand>
</feature>
<feature type="binding site" evidence="9">
    <location>
        <position position="265"/>
    </location>
    <ligand>
        <name>O2</name>
        <dbReference type="ChEBI" id="CHEBI:15379"/>
    </ligand>
</feature>
<dbReference type="EC" id="1.7.3.3" evidence="7 10"/>
<name>A0A1G4MKU5_LACFM</name>
<feature type="binding site" evidence="9">
    <location>
        <position position="61"/>
    </location>
    <ligand>
        <name>urate</name>
        <dbReference type="ChEBI" id="CHEBI:17775"/>
    </ligand>
</feature>
<feature type="binding site" evidence="9">
    <location>
        <position position="265"/>
    </location>
    <ligand>
        <name>5-hydroxyisourate</name>
        <dbReference type="ChEBI" id="CHEBI:18072"/>
    </ligand>
</feature>
<evidence type="ECO:0000256" key="9">
    <source>
        <dbReference type="PIRSR" id="PIRSR000241-2"/>
    </source>
</evidence>
<dbReference type="GO" id="GO:0019628">
    <property type="term" value="P:urate catabolic process"/>
    <property type="evidence" value="ECO:0007669"/>
    <property type="project" value="UniProtKB-UniPathway"/>
</dbReference>
<proteinExistence type="inferred from homology"/>
<keyword evidence="6 7" id="KW-0576">Peroxisome</keyword>
<sequence length="307" mass="34932">MSYSYLDQSTYGKDNVKFLKVKKDKTNPKLHEVMEATVCVLLKGNFDISYTKADNAPVVPTDTVKNTILIFAKKYDTFPIEKFAAKLALHFTSKYSHVSGLTVKITQDRWVKYDVDGKESLHSFVHQGPEKKITFLDWDKKNGTSSYSLSTSIKDLTVLKSTNSMFYGYNKCEYTTLKPTTDRILSTDIFATWEWNSSKLGSLEAVSSGSKDSIFNGAYHNARDITLDIFAKENSPSVQATMFNMATAILKVAPQVDYVSYELPNKHYFLFDFKWFKGLENDNELFYPSPHPNGLIKCRVGRQQAKL</sequence>
<keyword evidence="4 7" id="KW-0659">Purine metabolism</keyword>
<dbReference type="NCBIfam" id="TIGR03383">
    <property type="entry name" value="urate_oxi"/>
    <property type="match status" value="1"/>
</dbReference>
<dbReference type="PANTHER" id="PTHR42874">
    <property type="entry name" value="URICASE"/>
    <property type="match status" value="1"/>
</dbReference>
<keyword evidence="5 7" id="KW-0560">Oxidoreductase</keyword>
<keyword evidence="12" id="KW-1185">Reference proteome</keyword>
<evidence type="ECO:0000256" key="3">
    <source>
        <dbReference type="ARBA" id="ARBA00009760"/>
    </source>
</evidence>
<gene>
    <name evidence="11" type="ORF">LAFE_0H12684G</name>
</gene>
<feature type="binding site" evidence="9">
    <location>
        <position position="265"/>
    </location>
    <ligand>
        <name>urate</name>
        <dbReference type="ChEBI" id="CHEBI:17775"/>
    </ligand>
</feature>
<reference evidence="11 12" key="1">
    <citation type="submission" date="2016-03" db="EMBL/GenBank/DDBJ databases">
        <authorList>
            <person name="Devillers H."/>
        </authorList>
    </citation>
    <scope>NUCLEOTIDE SEQUENCE [LARGE SCALE GENOMIC DNA]</scope>
    <source>
        <strain evidence="11">CBS 6772</strain>
    </source>
</reference>
<feature type="binding site" evidence="9">
    <location>
        <position position="61"/>
    </location>
    <ligand>
        <name>O2</name>
        <dbReference type="ChEBI" id="CHEBI:15379"/>
    </ligand>
</feature>
<dbReference type="PIRSF" id="PIRSF000241">
    <property type="entry name" value="Urate_oxidase"/>
    <property type="match status" value="1"/>
</dbReference>
<feature type="binding site" evidence="9">
    <location>
        <position position="166"/>
    </location>
    <ligand>
        <name>urate</name>
        <dbReference type="ChEBI" id="CHEBI:17775"/>
    </ligand>
</feature>
<dbReference type="InterPro" id="IPR019842">
    <property type="entry name" value="Uricase_CS"/>
</dbReference>
<evidence type="ECO:0000256" key="7">
    <source>
        <dbReference type="PIRNR" id="PIRNR000241"/>
    </source>
</evidence>
<dbReference type="OMA" id="ATMYKMS"/>
<dbReference type="OrthoDB" id="9992118at2759"/>
<evidence type="ECO:0000256" key="10">
    <source>
        <dbReference type="RuleBase" id="RU004455"/>
    </source>
</evidence>
<protein>
    <recommendedName>
        <fullName evidence="7 10">Uricase</fullName>
        <ecNumber evidence="7 10">1.7.3.3</ecNumber>
    </recommendedName>
    <alternativeName>
        <fullName evidence="7">Urate oxidase</fullName>
    </alternativeName>
</protein>
<evidence type="ECO:0000313" key="12">
    <source>
        <dbReference type="Proteomes" id="UP000190831"/>
    </source>
</evidence>
<dbReference type="PANTHER" id="PTHR42874:SF1">
    <property type="entry name" value="URICASE"/>
    <property type="match status" value="1"/>
</dbReference>
<evidence type="ECO:0000256" key="1">
    <source>
        <dbReference type="ARBA" id="ARBA00004275"/>
    </source>
</evidence>
<dbReference type="InterPro" id="IPR002042">
    <property type="entry name" value="Uricase"/>
</dbReference>
<dbReference type="Gene3D" id="3.10.270.10">
    <property type="entry name" value="Urate Oxidase"/>
    <property type="match status" value="1"/>
</dbReference>
<evidence type="ECO:0000256" key="4">
    <source>
        <dbReference type="ARBA" id="ARBA00022631"/>
    </source>
</evidence>
<feature type="binding site" evidence="9">
    <location>
        <position position="166"/>
    </location>
    <ligand>
        <name>5-hydroxyisourate</name>
        <dbReference type="ChEBI" id="CHEBI:18072"/>
    </ligand>
</feature>
<organism evidence="11 12">
    <name type="scientific">Lachancea fermentati</name>
    <name type="common">Zygosaccharomyces fermentati</name>
    <dbReference type="NCBI Taxonomy" id="4955"/>
    <lineage>
        <taxon>Eukaryota</taxon>
        <taxon>Fungi</taxon>
        <taxon>Dikarya</taxon>
        <taxon>Ascomycota</taxon>
        <taxon>Saccharomycotina</taxon>
        <taxon>Saccharomycetes</taxon>
        <taxon>Saccharomycetales</taxon>
        <taxon>Saccharomycetaceae</taxon>
        <taxon>Lachancea</taxon>
    </lineage>
</organism>
<evidence type="ECO:0000313" key="11">
    <source>
        <dbReference type="EMBL" id="SCW04400.1"/>
    </source>
</evidence>
<dbReference type="Pfam" id="PF01014">
    <property type="entry name" value="Uricase"/>
    <property type="match status" value="2"/>
</dbReference>
<comment type="similarity">
    <text evidence="3 7 10">Belongs to the uricase family.</text>
</comment>
<feature type="binding site" evidence="9">
    <location>
        <position position="183"/>
    </location>
    <ligand>
        <name>urate</name>
        <dbReference type="ChEBI" id="CHEBI:17775"/>
    </ligand>
</feature>
<evidence type="ECO:0000256" key="5">
    <source>
        <dbReference type="ARBA" id="ARBA00023002"/>
    </source>
</evidence>
<feature type="binding site" evidence="9">
    <location>
        <position position="239"/>
    </location>
    <ligand>
        <name>urate</name>
        <dbReference type="ChEBI" id="CHEBI:17775"/>
    </ligand>
</feature>
<feature type="binding site" evidence="9">
    <location>
        <position position="238"/>
    </location>
    <ligand>
        <name>5-hydroxyisourate</name>
        <dbReference type="ChEBI" id="CHEBI:18072"/>
    </ligand>
</feature>
<dbReference type="AlphaFoldDB" id="A0A1G4MKU5"/>
<dbReference type="STRING" id="4955.A0A1G4MKU5"/>
<comment type="subcellular location">
    <subcellularLocation>
        <location evidence="1 7">Peroxisome</location>
    </subcellularLocation>
</comment>
<feature type="binding site" evidence="9">
    <location>
        <position position="239"/>
    </location>
    <ligand>
        <name>5-hydroxyisourate</name>
        <dbReference type="ChEBI" id="CHEBI:18072"/>
    </ligand>
</feature>
<dbReference type="FunFam" id="3.10.270.10:FF:000001">
    <property type="entry name" value="Uricase"/>
    <property type="match status" value="1"/>
</dbReference>
<dbReference type="GO" id="GO:0006145">
    <property type="term" value="P:purine nucleobase catabolic process"/>
    <property type="evidence" value="ECO:0007669"/>
    <property type="project" value="TreeGrafter"/>
</dbReference>
<dbReference type="GO" id="GO:0004846">
    <property type="term" value="F:urate oxidase activity"/>
    <property type="evidence" value="ECO:0007669"/>
    <property type="project" value="UniProtKB-EC"/>
</dbReference>
<dbReference type="GO" id="GO:0005777">
    <property type="term" value="C:peroxisome"/>
    <property type="evidence" value="ECO:0007669"/>
    <property type="project" value="UniProtKB-SubCell"/>
</dbReference>
<accession>A0A1G4MKU5</accession>
<comment type="catalytic activity">
    <reaction evidence="7 10">
        <text>urate + O2 + H2O = 5-hydroxyisourate + H2O2</text>
        <dbReference type="Rhea" id="RHEA:21368"/>
        <dbReference type="ChEBI" id="CHEBI:15377"/>
        <dbReference type="ChEBI" id="CHEBI:15379"/>
        <dbReference type="ChEBI" id="CHEBI:16240"/>
        <dbReference type="ChEBI" id="CHEBI:17775"/>
        <dbReference type="ChEBI" id="CHEBI:18072"/>
        <dbReference type="EC" id="1.7.3.3"/>
    </reaction>
</comment>
<dbReference type="SUPFAM" id="SSF55620">
    <property type="entry name" value="Tetrahydrobiopterin biosynthesis enzymes-like"/>
    <property type="match status" value="2"/>
</dbReference>
<dbReference type="PRINTS" id="PR00093">
    <property type="entry name" value="URICASE"/>
</dbReference>
<dbReference type="PROSITE" id="PS00366">
    <property type="entry name" value="URICASE"/>
    <property type="match status" value="1"/>
</dbReference>
<feature type="binding site" evidence="9">
    <location>
        <position position="183"/>
    </location>
    <ligand>
        <name>5-hydroxyisourate</name>
        <dbReference type="ChEBI" id="CHEBI:18072"/>
    </ligand>
</feature>
<dbReference type="EMBL" id="LT598491">
    <property type="protein sequence ID" value="SCW04400.1"/>
    <property type="molecule type" value="Genomic_DNA"/>
</dbReference>